<evidence type="ECO:0000256" key="2">
    <source>
        <dbReference type="ARBA" id="ARBA00004496"/>
    </source>
</evidence>
<evidence type="ECO:0000256" key="1">
    <source>
        <dbReference type="ARBA" id="ARBA00004123"/>
    </source>
</evidence>
<dbReference type="SUPFAM" id="SSF55961">
    <property type="entry name" value="Bet v1-like"/>
    <property type="match status" value="1"/>
</dbReference>
<dbReference type="GO" id="GO:0005737">
    <property type="term" value="C:cytoplasm"/>
    <property type="evidence" value="ECO:0007669"/>
    <property type="project" value="UniProtKB-SubCell"/>
</dbReference>
<reference evidence="9" key="1">
    <citation type="submission" date="2020-09" db="EMBL/GenBank/DDBJ databases">
        <title>Genome-Enabled Discovery of Anthraquinone Biosynthesis in Senna tora.</title>
        <authorList>
            <person name="Kang S.-H."/>
            <person name="Pandey R.P."/>
            <person name="Lee C.-M."/>
            <person name="Sim J.-S."/>
            <person name="Jeong J.-T."/>
            <person name="Choi B.-S."/>
            <person name="Jung M."/>
            <person name="Ginzburg D."/>
            <person name="Zhao K."/>
            <person name="Won S.Y."/>
            <person name="Oh T.-J."/>
            <person name="Yu Y."/>
            <person name="Kim N.-H."/>
            <person name="Lee O.R."/>
            <person name="Lee T.-H."/>
            <person name="Bashyal P."/>
            <person name="Kim T.-S."/>
            <person name="Lee W.-H."/>
            <person name="Kawkins C."/>
            <person name="Kim C.-K."/>
            <person name="Kim J.S."/>
            <person name="Ahn B.O."/>
            <person name="Rhee S.Y."/>
            <person name="Sohng J.K."/>
        </authorList>
    </citation>
    <scope>NUCLEOTIDE SEQUENCE</scope>
    <source>
        <tissue evidence="9">Leaf</tissue>
    </source>
</reference>
<evidence type="ECO:0000256" key="8">
    <source>
        <dbReference type="ARBA" id="ARBA00023272"/>
    </source>
</evidence>
<gene>
    <name evidence="9" type="ORF">G2W53_042434</name>
</gene>
<name>A0A834SJ31_9FABA</name>
<evidence type="ECO:0000256" key="7">
    <source>
        <dbReference type="ARBA" id="ARBA00023242"/>
    </source>
</evidence>
<dbReference type="GO" id="GO:0009738">
    <property type="term" value="P:abscisic acid-activated signaling pathway"/>
    <property type="evidence" value="ECO:0007669"/>
    <property type="project" value="UniProtKB-KW"/>
</dbReference>
<dbReference type="InterPro" id="IPR023393">
    <property type="entry name" value="START-like_dom_sf"/>
</dbReference>
<dbReference type="OrthoDB" id="4436220at2759"/>
<evidence type="ECO:0000256" key="6">
    <source>
        <dbReference type="ARBA" id="ARBA00023170"/>
    </source>
</evidence>
<keyword evidence="7" id="KW-0539">Nucleus</keyword>
<comment type="subcellular location">
    <subcellularLocation>
        <location evidence="2">Cytoplasm</location>
    </subcellularLocation>
    <subcellularLocation>
        <location evidence="1">Nucleus</location>
    </subcellularLocation>
</comment>
<dbReference type="GO" id="GO:0010427">
    <property type="term" value="F:abscisic acid binding"/>
    <property type="evidence" value="ECO:0007669"/>
    <property type="project" value="TreeGrafter"/>
</dbReference>
<dbReference type="Proteomes" id="UP000634136">
    <property type="component" value="Unassembled WGS sequence"/>
</dbReference>
<sequence length="169" mass="18651">MLKHHHTPNFQSNQCGSSQVQTIDAPLPLVWSLIRRFDNPQGYKQFIKKCNILVGDGGVGSVREVVVMSGMPAAVSLERLDTLDDERFVMKFSMIGGDHRLLNYKSTITLHEEEEEEACGEKTVVIESYVVDIPAGSSGDDTCSFANTIVGCNLRALARITEGMLYKAN</sequence>
<protein>
    <submittedName>
        <fullName evidence="9">Abscisic acid receptor PYL12-like</fullName>
    </submittedName>
</protein>
<dbReference type="AlphaFoldDB" id="A0A834SJ31"/>
<evidence type="ECO:0000256" key="4">
    <source>
        <dbReference type="ARBA" id="ARBA00022490"/>
    </source>
</evidence>
<dbReference type="InterPro" id="IPR050279">
    <property type="entry name" value="Plant_def-hormone_signal"/>
</dbReference>
<dbReference type="EMBL" id="JAAIUW010000013">
    <property type="protein sequence ID" value="KAF7803323.1"/>
    <property type="molecule type" value="Genomic_DNA"/>
</dbReference>
<dbReference type="Gene3D" id="3.30.530.20">
    <property type="match status" value="1"/>
</dbReference>
<accession>A0A834SJ31</accession>
<keyword evidence="6 9" id="KW-0675">Receptor</keyword>
<evidence type="ECO:0000256" key="3">
    <source>
        <dbReference type="ARBA" id="ARBA00008594"/>
    </source>
</evidence>
<dbReference type="GO" id="GO:0005634">
    <property type="term" value="C:nucleus"/>
    <property type="evidence" value="ECO:0007669"/>
    <property type="project" value="UniProtKB-SubCell"/>
</dbReference>
<comment type="similarity">
    <text evidence="3">Belongs to the PYR/PYL/RCAR abscisic acid intracellular receptor family.</text>
</comment>
<keyword evidence="8" id="KW-0650">Protein phosphatase inhibitor</keyword>
<evidence type="ECO:0000256" key="5">
    <source>
        <dbReference type="ARBA" id="ARBA00022682"/>
    </source>
</evidence>
<proteinExistence type="inferred from homology"/>
<dbReference type="Pfam" id="PF10604">
    <property type="entry name" value="Polyketide_cyc2"/>
    <property type="match status" value="1"/>
</dbReference>
<dbReference type="InterPro" id="IPR019587">
    <property type="entry name" value="Polyketide_cyclase/dehydratase"/>
</dbReference>
<dbReference type="PANTHER" id="PTHR31213">
    <property type="entry name" value="OS08G0374000 PROTEIN-RELATED"/>
    <property type="match status" value="1"/>
</dbReference>
<dbReference type="PANTHER" id="PTHR31213:SF82">
    <property type="entry name" value="ABSCISIC ACID RECEPTOR PYL11-RELATED"/>
    <property type="match status" value="1"/>
</dbReference>
<evidence type="ECO:0000313" key="9">
    <source>
        <dbReference type="EMBL" id="KAF7803323.1"/>
    </source>
</evidence>
<dbReference type="CDD" id="cd07821">
    <property type="entry name" value="PYR_PYL_RCAR_like"/>
    <property type="match status" value="1"/>
</dbReference>
<dbReference type="GO" id="GO:0004864">
    <property type="term" value="F:protein phosphatase inhibitor activity"/>
    <property type="evidence" value="ECO:0007669"/>
    <property type="project" value="UniProtKB-KW"/>
</dbReference>
<evidence type="ECO:0000313" key="10">
    <source>
        <dbReference type="Proteomes" id="UP000634136"/>
    </source>
</evidence>
<dbReference type="GO" id="GO:0038023">
    <property type="term" value="F:signaling receptor activity"/>
    <property type="evidence" value="ECO:0007669"/>
    <property type="project" value="TreeGrafter"/>
</dbReference>
<keyword evidence="4" id="KW-0963">Cytoplasm</keyword>
<keyword evidence="10" id="KW-1185">Reference proteome</keyword>
<keyword evidence="5" id="KW-0938">Abscisic acid signaling pathway</keyword>
<comment type="caution">
    <text evidence="9">The sequence shown here is derived from an EMBL/GenBank/DDBJ whole genome shotgun (WGS) entry which is preliminary data.</text>
</comment>
<organism evidence="9 10">
    <name type="scientific">Senna tora</name>
    <dbReference type="NCBI Taxonomy" id="362788"/>
    <lineage>
        <taxon>Eukaryota</taxon>
        <taxon>Viridiplantae</taxon>
        <taxon>Streptophyta</taxon>
        <taxon>Embryophyta</taxon>
        <taxon>Tracheophyta</taxon>
        <taxon>Spermatophyta</taxon>
        <taxon>Magnoliopsida</taxon>
        <taxon>eudicotyledons</taxon>
        <taxon>Gunneridae</taxon>
        <taxon>Pentapetalae</taxon>
        <taxon>rosids</taxon>
        <taxon>fabids</taxon>
        <taxon>Fabales</taxon>
        <taxon>Fabaceae</taxon>
        <taxon>Caesalpinioideae</taxon>
        <taxon>Cassia clade</taxon>
        <taxon>Senna</taxon>
    </lineage>
</organism>